<evidence type="ECO:0000256" key="7">
    <source>
        <dbReference type="ARBA" id="ARBA00023186"/>
    </source>
</evidence>
<dbReference type="Pfam" id="PF05697">
    <property type="entry name" value="Trigger_N"/>
    <property type="match status" value="1"/>
</dbReference>
<dbReference type="InterPro" id="IPR036611">
    <property type="entry name" value="Trigger_fac_ribosome-bd_sf"/>
</dbReference>
<keyword evidence="12" id="KW-0963">Cytoplasm</keyword>
<keyword evidence="6 12" id="KW-0697">Rotamase</keyword>
<dbReference type="InterPro" id="IPR027304">
    <property type="entry name" value="Trigger_fact/SurA_dom_sf"/>
</dbReference>
<evidence type="ECO:0000256" key="10">
    <source>
        <dbReference type="ARBA" id="ARBA00024849"/>
    </source>
</evidence>
<dbReference type="PANTHER" id="PTHR30560">
    <property type="entry name" value="TRIGGER FACTOR CHAPERONE AND PEPTIDYL-PROLYL CIS/TRANS ISOMERASE"/>
    <property type="match status" value="1"/>
</dbReference>
<dbReference type="Gene3D" id="3.10.50.40">
    <property type="match status" value="1"/>
</dbReference>
<dbReference type="RefSeq" id="WP_123807330.1">
    <property type="nucleotide sequence ID" value="NZ_RKRK01000002.1"/>
</dbReference>
<keyword evidence="18" id="KW-1185">Reference proteome</keyword>
<feature type="domain" description="PPIase FKBP-type" evidence="16">
    <location>
        <begin position="163"/>
        <end position="245"/>
    </location>
</feature>
<dbReference type="Gene3D" id="1.10.3120.10">
    <property type="entry name" value="Trigger factor, C-terminal domain"/>
    <property type="match status" value="1"/>
</dbReference>
<comment type="similarity">
    <text evidence="2 12 14">Belongs to the FKBP-type PPIase family. Tig subfamily.</text>
</comment>
<evidence type="ECO:0000256" key="15">
    <source>
        <dbReference type="SAM" id="Coils"/>
    </source>
</evidence>
<evidence type="ECO:0000256" key="14">
    <source>
        <dbReference type="RuleBase" id="RU003914"/>
    </source>
</evidence>
<dbReference type="GO" id="GO:0051083">
    <property type="term" value="P:'de novo' cotranslational protein folding"/>
    <property type="evidence" value="ECO:0007669"/>
    <property type="project" value="TreeGrafter"/>
</dbReference>
<evidence type="ECO:0000313" key="17">
    <source>
        <dbReference type="EMBL" id="RPF57768.1"/>
    </source>
</evidence>
<dbReference type="GO" id="GO:0043335">
    <property type="term" value="P:protein unfolding"/>
    <property type="evidence" value="ECO:0007669"/>
    <property type="project" value="TreeGrafter"/>
</dbReference>
<reference evidence="17 18" key="1">
    <citation type="submission" date="2018-11" db="EMBL/GenBank/DDBJ databases">
        <title>Genomic Encyclopedia of Type Strains, Phase IV (KMG-IV): sequencing the most valuable type-strain genomes for metagenomic binning, comparative biology and taxonomic classification.</title>
        <authorList>
            <person name="Goeker M."/>
        </authorList>
    </citation>
    <scope>NUCLEOTIDE SEQUENCE [LARGE SCALE GENOMIC DNA]</scope>
    <source>
        <strain evidence="17 18">DSM 29158</strain>
    </source>
</reference>
<evidence type="ECO:0000259" key="16">
    <source>
        <dbReference type="PROSITE" id="PS50059"/>
    </source>
</evidence>
<evidence type="ECO:0000256" key="6">
    <source>
        <dbReference type="ARBA" id="ARBA00023110"/>
    </source>
</evidence>
<protein>
    <recommendedName>
        <fullName evidence="4 12">Trigger factor</fullName>
        <shortName evidence="12">TF</shortName>
        <ecNumber evidence="3 12">5.2.1.8</ecNumber>
    </recommendedName>
    <alternativeName>
        <fullName evidence="11 12">PPIase</fullName>
    </alternativeName>
</protein>
<keyword evidence="8 12" id="KW-0413">Isomerase</keyword>
<keyword evidence="9 12" id="KW-0131">Cell cycle</keyword>
<dbReference type="SUPFAM" id="SSF102735">
    <property type="entry name" value="Trigger factor ribosome-binding domain"/>
    <property type="match status" value="1"/>
</dbReference>
<dbReference type="Pfam" id="PF05698">
    <property type="entry name" value="Trigger_C"/>
    <property type="match status" value="1"/>
</dbReference>
<dbReference type="PANTHER" id="PTHR30560:SF3">
    <property type="entry name" value="TRIGGER FACTOR-LIKE PROTEIN TIG, CHLOROPLASTIC"/>
    <property type="match status" value="1"/>
</dbReference>
<keyword evidence="5 12" id="KW-0132">Cell division</keyword>
<evidence type="ECO:0000313" key="18">
    <source>
        <dbReference type="Proteomes" id="UP000277108"/>
    </source>
</evidence>
<dbReference type="SUPFAM" id="SSF109998">
    <property type="entry name" value="Triger factor/SurA peptide-binding domain-like"/>
    <property type="match status" value="1"/>
</dbReference>
<dbReference type="InterPro" id="IPR008880">
    <property type="entry name" value="Trigger_fac_C"/>
</dbReference>
<evidence type="ECO:0000256" key="1">
    <source>
        <dbReference type="ARBA" id="ARBA00000971"/>
    </source>
</evidence>
<dbReference type="GO" id="GO:0051301">
    <property type="term" value="P:cell division"/>
    <property type="evidence" value="ECO:0007669"/>
    <property type="project" value="UniProtKB-KW"/>
</dbReference>
<evidence type="ECO:0000256" key="5">
    <source>
        <dbReference type="ARBA" id="ARBA00022618"/>
    </source>
</evidence>
<keyword evidence="15" id="KW-0175">Coiled coil</keyword>
<dbReference type="InterPro" id="IPR008881">
    <property type="entry name" value="Trigger_fac_ribosome-bd_bac"/>
</dbReference>
<dbReference type="InterPro" id="IPR037041">
    <property type="entry name" value="Trigger_fac_C_sf"/>
</dbReference>
<dbReference type="Gene3D" id="3.30.70.1050">
    <property type="entry name" value="Trigger factor ribosome-binding domain"/>
    <property type="match status" value="1"/>
</dbReference>
<dbReference type="EMBL" id="RKRK01000002">
    <property type="protein sequence ID" value="RPF57768.1"/>
    <property type="molecule type" value="Genomic_DNA"/>
</dbReference>
<sequence>MTAQWEKKEGNVGTLTVTVPSEKLDEALDQAFKKVVKQVEVPGFRKGKMPRKMFEQRFGVESLYQDALDIILPATYPQAIDEVGINPVAQPEVDIEQMEQGKDLIYVANVTVEPEVELGEYKGLTYEKKDDEVTDQEIQDAINAQLERKAELELKEDGAIEEGNVAVIDFDGYVDGEQFEGGQAEGYELEIGSGSFIPGFEEQLVGVKSGDEKDVVVTFPEEYHAENLAGKEATFKVKVHDIKEKNVPELTDELAKELNQDADSVQDYKEKLAEEMKTQKAEANEAQMKEELVVKATDNTEIDIPEAMVETELNRMLQEFEQRLAQQGMNLELYSQLSGQDTDQLKEQMKGDAKERVKTNLVLRAISDAENIEVTEEAMNEELTKMSEQFGISVEDIKSTLGDLSILENDLKVQKAIDVIVDNAKAE</sequence>
<dbReference type="GO" id="GO:0044183">
    <property type="term" value="F:protein folding chaperone"/>
    <property type="evidence" value="ECO:0007669"/>
    <property type="project" value="TreeGrafter"/>
</dbReference>
<evidence type="ECO:0000256" key="12">
    <source>
        <dbReference type="HAMAP-Rule" id="MF_00303"/>
    </source>
</evidence>
<dbReference type="GO" id="GO:0003755">
    <property type="term" value="F:peptidyl-prolyl cis-trans isomerase activity"/>
    <property type="evidence" value="ECO:0007669"/>
    <property type="project" value="UniProtKB-UniRule"/>
</dbReference>
<dbReference type="PROSITE" id="PS50059">
    <property type="entry name" value="FKBP_PPIASE"/>
    <property type="match status" value="1"/>
</dbReference>
<organism evidence="17 18">
    <name type="scientific">Abyssicoccus albus</name>
    <dbReference type="NCBI Taxonomy" id="1817405"/>
    <lineage>
        <taxon>Bacteria</taxon>
        <taxon>Bacillati</taxon>
        <taxon>Bacillota</taxon>
        <taxon>Bacilli</taxon>
        <taxon>Bacillales</taxon>
        <taxon>Abyssicoccaceae</taxon>
    </lineage>
</organism>
<dbReference type="InterPro" id="IPR046357">
    <property type="entry name" value="PPIase_dom_sf"/>
</dbReference>
<dbReference type="OrthoDB" id="9767721at2"/>
<name>A0A3N5C632_9BACL</name>
<evidence type="ECO:0000256" key="13">
    <source>
        <dbReference type="PROSITE-ProRule" id="PRU00277"/>
    </source>
</evidence>
<dbReference type="GO" id="GO:0005737">
    <property type="term" value="C:cytoplasm"/>
    <property type="evidence" value="ECO:0007669"/>
    <property type="project" value="UniProtKB-SubCell"/>
</dbReference>
<evidence type="ECO:0000256" key="3">
    <source>
        <dbReference type="ARBA" id="ARBA00013194"/>
    </source>
</evidence>
<dbReference type="HAMAP" id="MF_00303">
    <property type="entry name" value="Trigger_factor_Tig"/>
    <property type="match status" value="1"/>
</dbReference>
<dbReference type="PIRSF" id="PIRSF003095">
    <property type="entry name" value="Trigger_factor"/>
    <property type="match status" value="1"/>
</dbReference>
<comment type="caution">
    <text evidence="17">The sequence shown here is derived from an EMBL/GenBank/DDBJ whole genome shotgun (WGS) entry which is preliminary data.</text>
</comment>
<comment type="subcellular location">
    <subcellularLocation>
        <location evidence="12">Cytoplasm</location>
    </subcellularLocation>
    <text evidence="12">About half TF is bound to the ribosome near the polypeptide exit tunnel while the other half is free in the cytoplasm.</text>
</comment>
<evidence type="ECO:0000256" key="8">
    <source>
        <dbReference type="ARBA" id="ARBA00023235"/>
    </source>
</evidence>
<dbReference type="EC" id="5.2.1.8" evidence="3 12"/>
<comment type="domain">
    <text evidence="12">Consists of 3 domains; the N-terminus binds the ribosome, the middle domain has PPIase activity, while the C-terminus has intrinsic chaperone activity on its own.</text>
</comment>
<evidence type="ECO:0000256" key="4">
    <source>
        <dbReference type="ARBA" id="ARBA00016902"/>
    </source>
</evidence>
<dbReference type="AlphaFoldDB" id="A0A3N5C632"/>
<dbReference type="InterPro" id="IPR005215">
    <property type="entry name" value="Trig_fac"/>
</dbReference>
<dbReference type="InterPro" id="IPR001179">
    <property type="entry name" value="PPIase_FKBP_dom"/>
</dbReference>
<dbReference type="SUPFAM" id="SSF54534">
    <property type="entry name" value="FKBP-like"/>
    <property type="match status" value="1"/>
</dbReference>
<proteinExistence type="inferred from homology"/>
<feature type="coiled-coil region" evidence="15">
    <location>
        <begin position="255"/>
        <end position="289"/>
    </location>
</feature>
<dbReference type="Pfam" id="PF00254">
    <property type="entry name" value="FKBP_C"/>
    <property type="match status" value="1"/>
</dbReference>
<comment type="function">
    <text evidence="10 12">Involved in protein export. Acts as a chaperone by maintaining the newly synthesized protein in an open conformation. Functions as a peptidyl-prolyl cis-trans isomerase.</text>
</comment>
<dbReference type="NCBIfam" id="TIGR00115">
    <property type="entry name" value="tig"/>
    <property type="match status" value="1"/>
</dbReference>
<gene>
    <name evidence="12" type="primary">tig</name>
    <name evidence="17" type="ORF">EDD62_0403</name>
</gene>
<dbReference type="Proteomes" id="UP000277108">
    <property type="component" value="Unassembled WGS sequence"/>
</dbReference>
<dbReference type="GO" id="GO:0043022">
    <property type="term" value="F:ribosome binding"/>
    <property type="evidence" value="ECO:0007669"/>
    <property type="project" value="TreeGrafter"/>
</dbReference>
<keyword evidence="7 12" id="KW-0143">Chaperone</keyword>
<evidence type="ECO:0000256" key="9">
    <source>
        <dbReference type="ARBA" id="ARBA00023306"/>
    </source>
</evidence>
<evidence type="ECO:0000256" key="11">
    <source>
        <dbReference type="ARBA" id="ARBA00029986"/>
    </source>
</evidence>
<accession>A0A3N5C632</accession>
<evidence type="ECO:0000256" key="2">
    <source>
        <dbReference type="ARBA" id="ARBA00005464"/>
    </source>
</evidence>
<dbReference type="FunFam" id="3.10.50.40:FF:000001">
    <property type="entry name" value="Trigger factor"/>
    <property type="match status" value="1"/>
</dbReference>
<dbReference type="GO" id="GO:0015031">
    <property type="term" value="P:protein transport"/>
    <property type="evidence" value="ECO:0007669"/>
    <property type="project" value="UniProtKB-UniRule"/>
</dbReference>
<comment type="catalytic activity">
    <reaction evidence="1 12 13">
        <text>[protein]-peptidylproline (omega=180) = [protein]-peptidylproline (omega=0)</text>
        <dbReference type="Rhea" id="RHEA:16237"/>
        <dbReference type="Rhea" id="RHEA-COMP:10747"/>
        <dbReference type="Rhea" id="RHEA-COMP:10748"/>
        <dbReference type="ChEBI" id="CHEBI:83833"/>
        <dbReference type="ChEBI" id="CHEBI:83834"/>
        <dbReference type="EC" id="5.2.1.8"/>
    </reaction>
</comment>